<dbReference type="Proteomes" id="UP000306409">
    <property type="component" value="Chromosome"/>
</dbReference>
<sequence>MIIMDYQIQLSTLLKIISMVIVGFIVYFFIKVLLQKRFKIEILNTIFEYCFILIIVIILKITGIIFGNFGVTSIFAGNVNFSFNLFEEGLTRATVLNLILFIPFGFSAALAIKKLREKWFYGLLLGMIFSIIIEFLQSFTGRYVQIDDVIMNTIGSFIGYEMSCFILLFIDKTIKHGNTRLKKIL</sequence>
<name>A0A4V6EMU2_9FIRM</name>
<accession>A0A4V6EMU2</accession>
<proteinExistence type="predicted"/>
<dbReference type="PANTHER" id="PTHR36834">
    <property type="entry name" value="MEMBRANE PROTEIN-RELATED"/>
    <property type="match status" value="1"/>
</dbReference>
<evidence type="ECO:0000313" key="2">
    <source>
        <dbReference type="EMBL" id="QNU66540.1"/>
    </source>
</evidence>
<dbReference type="Pfam" id="PF04892">
    <property type="entry name" value="VanZ"/>
    <property type="match status" value="1"/>
</dbReference>
<dbReference type="InterPro" id="IPR053150">
    <property type="entry name" value="Teicoplanin_resist-assoc"/>
</dbReference>
<dbReference type="OrthoDB" id="9805025at2"/>
<keyword evidence="3" id="KW-1185">Reference proteome</keyword>
<dbReference type="KEGG" id="rher:EHE19_017060"/>
<dbReference type="InterPro" id="IPR006976">
    <property type="entry name" value="VanZ-like"/>
</dbReference>
<dbReference type="PANTHER" id="PTHR36834:SF1">
    <property type="entry name" value="INTEGRAL MEMBRANE PROTEIN"/>
    <property type="match status" value="1"/>
</dbReference>
<dbReference type="AlphaFoldDB" id="A0A4V6EMU2"/>
<feature type="domain" description="VanZ-like" evidence="1">
    <location>
        <begin position="52"/>
        <end position="162"/>
    </location>
</feature>
<dbReference type="RefSeq" id="WP_137699257.1">
    <property type="nucleotide sequence ID" value="NZ_CP061336.1"/>
</dbReference>
<evidence type="ECO:0000313" key="3">
    <source>
        <dbReference type="Proteomes" id="UP000306409"/>
    </source>
</evidence>
<organism evidence="2 3">
    <name type="scientific">Ruminiclostridium herbifermentans</name>
    <dbReference type="NCBI Taxonomy" id="2488810"/>
    <lineage>
        <taxon>Bacteria</taxon>
        <taxon>Bacillati</taxon>
        <taxon>Bacillota</taxon>
        <taxon>Clostridia</taxon>
        <taxon>Eubacteriales</taxon>
        <taxon>Oscillospiraceae</taxon>
        <taxon>Ruminiclostridium</taxon>
    </lineage>
</organism>
<protein>
    <submittedName>
        <fullName evidence="2">VanZ family protein</fullName>
    </submittedName>
</protein>
<reference evidence="2 3" key="1">
    <citation type="submission" date="2020-09" db="EMBL/GenBank/DDBJ databases">
        <title>Characterization and genome sequencing of Ruminiclostridium sp. nov. MA18.</title>
        <authorList>
            <person name="Rettenmaier R."/>
            <person name="Kowollik M.-L."/>
            <person name="Liebl W."/>
            <person name="Zverlov V."/>
        </authorList>
    </citation>
    <scope>NUCLEOTIDE SEQUENCE [LARGE SCALE GENOMIC DNA]</scope>
    <source>
        <strain evidence="2 3">MA18</strain>
    </source>
</reference>
<evidence type="ECO:0000259" key="1">
    <source>
        <dbReference type="Pfam" id="PF04892"/>
    </source>
</evidence>
<gene>
    <name evidence="2" type="ORF">EHE19_017060</name>
</gene>
<dbReference type="EMBL" id="CP061336">
    <property type="protein sequence ID" value="QNU66540.1"/>
    <property type="molecule type" value="Genomic_DNA"/>
</dbReference>